<feature type="domain" description="Bacillithiol biosynthesis BshC C-terminal coiled-coil" evidence="4">
    <location>
        <begin position="396"/>
        <end position="542"/>
    </location>
</feature>
<feature type="domain" description="Bacillithiol biosynthesis BshC N-terminal Rossmann-like" evidence="3">
    <location>
        <begin position="26"/>
        <end position="393"/>
    </location>
</feature>
<dbReference type="EC" id="6.-.-.-" evidence="2"/>
<dbReference type="InterPro" id="IPR055398">
    <property type="entry name" value="Rossmann-like_BshC"/>
</dbReference>
<evidence type="ECO:0000256" key="1">
    <source>
        <dbReference type="ARBA" id="ARBA00022598"/>
    </source>
</evidence>
<dbReference type="InterPro" id="IPR011199">
    <property type="entry name" value="Bacillithiol_biosynth_BshC"/>
</dbReference>
<evidence type="ECO:0000259" key="3">
    <source>
        <dbReference type="Pfam" id="PF10079"/>
    </source>
</evidence>
<evidence type="ECO:0000313" key="5">
    <source>
        <dbReference type="EMBL" id="TMQ64710.1"/>
    </source>
</evidence>
<comment type="similarity">
    <text evidence="2">Belongs to the BshC family.</text>
</comment>
<dbReference type="InterPro" id="IPR055399">
    <property type="entry name" value="CC_BshC"/>
</dbReference>
<dbReference type="PIRSF" id="PIRSF012535">
    <property type="entry name" value="UCP012535"/>
    <property type="match status" value="1"/>
</dbReference>
<dbReference type="EMBL" id="VBOZ01000017">
    <property type="protein sequence ID" value="TMQ64710.1"/>
    <property type="molecule type" value="Genomic_DNA"/>
</dbReference>
<keyword evidence="1 2" id="KW-0436">Ligase</keyword>
<dbReference type="AlphaFoldDB" id="A0A538TM60"/>
<protein>
    <recommendedName>
        <fullName evidence="2">Putative cysteine ligase BshC</fullName>
        <ecNumber evidence="2">6.-.-.-</ecNumber>
    </recommendedName>
</protein>
<reference evidence="5 6" key="1">
    <citation type="journal article" date="2019" name="Nat. Microbiol.">
        <title>Mediterranean grassland soil C-N compound turnover is dependent on rainfall and depth, and is mediated by genomically divergent microorganisms.</title>
        <authorList>
            <person name="Diamond S."/>
            <person name="Andeer P.F."/>
            <person name="Li Z."/>
            <person name="Crits-Christoph A."/>
            <person name="Burstein D."/>
            <person name="Anantharaman K."/>
            <person name="Lane K.R."/>
            <person name="Thomas B.C."/>
            <person name="Pan C."/>
            <person name="Northen T.R."/>
            <person name="Banfield J.F."/>
        </authorList>
    </citation>
    <scope>NUCLEOTIDE SEQUENCE [LARGE SCALE GENOMIC DNA]</scope>
    <source>
        <strain evidence="5">WS_9</strain>
    </source>
</reference>
<dbReference type="GO" id="GO:0016874">
    <property type="term" value="F:ligase activity"/>
    <property type="evidence" value="ECO:0007669"/>
    <property type="project" value="UniProtKB-UniRule"/>
</dbReference>
<dbReference type="Pfam" id="PF10079">
    <property type="entry name" value="Rossmann-like_BshC"/>
    <property type="match status" value="1"/>
</dbReference>
<accession>A0A538TM60</accession>
<gene>
    <name evidence="2 5" type="primary">bshC</name>
    <name evidence="5" type="ORF">E6K79_06640</name>
</gene>
<sequence>MPSWARAPSSRPKPTPSDFEHLLHPTALYRDFLTSPGRVRDFYPVDFRDPEAVSVSAAGRDYPADRRARVAAILRRQAEALGVQDLSLEPLKRFERPNCLAVVAGQQPGLFGGPLYTLYKALTAISLARNLEAASGRPVVPIFWVASDDHDFEEVRRAWLIDGGSEPSVLEYPAEAAPPGVSLSRVRLGPEIALLTDRVESLLPASEFRDRVMGPLRAAYAPGRSWTEAFARFMAGLVTPLGALVFDPSDSEARALSLPVFEREVALMGNSSKAARERGEELTRRGYHAQIARAGNELNLFWHQETRDAVRVEGGGTLRVGAKGRSMKPEALIAAIRARPEDASPGVLLRPMVQDYLLPTAVYVGGPSEVAYWAQVNALYPLFEMPAPAVAPRAGATLLEPKVAKTLGRFGIEWTALAGDVEGVVSSSIGSLLPPDFPETFERERETWLQSFERLKAKVVEFDPSLQAAVATAARKVEHEGLGLERKLMQVWKRRQEESVQQIRRARAHLFPEGRLQERVYSPVGYAARYGPELAAQLAAALGAPGSHVLISLGGSDQ</sequence>
<comment type="caution">
    <text evidence="5">The sequence shown here is derived from an EMBL/GenBank/DDBJ whole genome shotgun (WGS) entry which is preliminary data.</text>
</comment>
<dbReference type="Proteomes" id="UP000317691">
    <property type="component" value="Unassembled WGS sequence"/>
</dbReference>
<evidence type="ECO:0000313" key="6">
    <source>
        <dbReference type="Proteomes" id="UP000317691"/>
    </source>
</evidence>
<name>A0A538TM60_UNCEI</name>
<evidence type="ECO:0000259" key="4">
    <source>
        <dbReference type="Pfam" id="PF24850"/>
    </source>
</evidence>
<proteinExistence type="inferred from homology"/>
<dbReference type="HAMAP" id="MF_01867">
    <property type="entry name" value="BshC"/>
    <property type="match status" value="1"/>
</dbReference>
<dbReference type="NCBIfam" id="TIGR03998">
    <property type="entry name" value="thiol_BshC"/>
    <property type="match status" value="1"/>
</dbReference>
<dbReference type="Pfam" id="PF24850">
    <property type="entry name" value="CC_BshC"/>
    <property type="match status" value="1"/>
</dbReference>
<evidence type="ECO:0000256" key="2">
    <source>
        <dbReference type="HAMAP-Rule" id="MF_01867"/>
    </source>
</evidence>
<organism evidence="5 6">
    <name type="scientific">Eiseniibacteriota bacterium</name>
    <dbReference type="NCBI Taxonomy" id="2212470"/>
    <lineage>
        <taxon>Bacteria</taxon>
        <taxon>Candidatus Eiseniibacteriota</taxon>
    </lineage>
</organism>